<sequence>MDCHTDELLAAKDFRDWAELPLDILSRIFNKIDTICIFVSVQFVCRSWWGLAQESHICKCLRISEWKLTNKRFSYTQLLKIGVAIVDRSAGCLEEFSIENAGFDFSFYPPSIRCWSPLMLLQYVAKSSPLLKCLQFQNYQGLTNEDLIEVCKSFPLLKQLRFNFCFNVKDHGVIGVCKSCPFLEVLDVLNCCIILTEVEIKIIGDLCPNLKEFYLFNRSAYSRTRKSNNHVALAIAKYMRCLRKLDIRYIPLNDDGLLAILDGCSHLESIYVDHCPFLQNGKKLKCRLNKDKVKLIF</sequence>
<dbReference type="InterPro" id="IPR032675">
    <property type="entry name" value="LRR_dom_sf"/>
</dbReference>
<dbReference type="PANTHER" id="PTHR38926">
    <property type="entry name" value="F-BOX DOMAIN CONTAINING PROTEIN, EXPRESSED"/>
    <property type="match status" value="1"/>
</dbReference>
<organism evidence="2 3">
    <name type="scientific">Zostera marina</name>
    <name type="common">Eelgrass</name>
    <dbReference type="NCBI Taxonomy" id="29655"/>
    <lineage>
        <taxon>Eukaryota</taxon>
        <taxon>Viridiplantae</taxon>
        <taxon>Streptophyta</taxon>
        <taxon>Embryophyta</taxon>
        <taxon>Tracheophyta</taxon>
        <taxon>Spermatophyta</taxon>
        <taxon>Magnoliopsida</taxon>
        <taxon>Liliopsida</taxon>
        <taxon>Zosteraceae</taxon>
        <taxon>Zostera</taxon>
    </lineage>
</organism>
<keyword evidence="3" id="KW-1185">Reference proteome</keyword>
<feature type="domain" description="F-box" evidence="1">
    <location>
        <begin position="14"/>
        <end position="61"/>
    </location>
</feature>
<reference evidence="3" key="1">
    <citation type="journal article" date="2016" name="Nature">
        <title>The genome of the seagrass Zostera marina reveals angiosperm adaptation to the sea.</title>
        <authorList>
            <person name="Olsen J.L."/>
            <person name="Rouze P."/>
            <person name="Verhelst B."/>
            <person name="Lin Y.-C."/>
            <person name="Bayer T."/>
            <person name="Collen J."/>
            <person name="Dattolo E."/>
            <person name="De Paoli E."/>
            <person name="Dittami S."/>
            <person name="Maumus F."/>
            <person name="Michel G."/>
            <person name="Kersting A."/>
            <person name="Lauritano C."/>
            <person name="Lohaus R."/>
            <person name="Toepel M."/>
            <person name="Tonon T."/>
            <person name="Vanneste K."/>
            <person name="Amirebrahimi M."/>
            <person name="Brakel J."/>
            <person name="Bostroem C."/>
            <person name="Chovatia M."/>
            <person name="Grimwood J."/>
            <person name="Jenkins J.W."/>
            <person name="Jueterbock A."/>
            <person name="Mraz A."/>
            <person name="Stam W.T."/>
            <person name="Tice H."/>
            <person name="Bornberg-Bauer E."/>
            <person name="Green P.J."/>
            <person name="Pearson G.A."/>
            <person name="Procaccini G."/>
            <person name="Duarte C.M."/>
            <person name="Schmutz J."/>
            <person name="Reusch T.B.H."/>
            <person name="Van de Peer Y."/>
        </authorList>
    </citation>
    <scope>NUCLEOTIDE SEQUENCE [LARGE SCALE GENOMIC DNA]</scope>
    <source>
        <strain evidence="3">cv. Finnish</strain>
    </source>
</reference>
<dbReference type="AlphaFoldDB" id="A0A0K9NSH1"/>
<evidence type="ECO:0000259" key="1">
    <source>
        <dbReference type="PROSITE" id="PS50181"/>
    </source>
</evidence>
<proteinExistence type="predicted"/>
<dbReference type="Proteomes" id="UP000036987">
    <property type="component" value="Unassembled WGS sequence"/>
</dbReference>
<dbReference type="InterPro" id="IPR036047">
    <property type="entry name" value="F-box-like_dom_sf"/>
</dbReference>
<dbReference type="OrthoDB" id="2095648at2759"/>
<dbReference type="InterPro" id="IPR001810">
    <property type="entry name" value="F-box_dom"/>
</dbReference>
<accession>A0A0K9NSH1</accession>
<evidence type="ECO:0000313" key="3">
    <source>
        <dbReference type="Proteomes" id="UP000036987"/>
    </source>
</evidence>
<dbReference type="STRING" id="29655.A0A0K9NSH1"/>
<evidence type="ECO:0000313" key="2">
    <source>
        <dbReference type="EMBL" id="KMZ59548.1"/>
    </source>
</evidence>
<gene>
    <name evidence="2" type="ORF">ZOSMA_67G00410</name>
</gene>
<comment type="caution">
    <text evidence="2">The sequence shown here is derived from an EMBL/GenBank/DDBJ whole genome shotgun (WGS) entry which is preliminary data.</text>
</comment>
<dbReference type="GO" id="GO:1905761">
    <property type="term" value="F:SCF ubiquitin ligase complex binding"/>
    <property type="evidence" value="ECO:0000318"/>
    <property type="project" value="GO_Central"/>
</dbReference>
<dbReference type="Gene3D" id="1.20.1280.50">
    <property type="match status" value="1"/>
</dbReference>
<dbReference type="PROSITE" id="PS50181">
    <property type="entry name" value="FBOX"/>
    <property type="match status" value="1"/>
</dbReference>
<dbReference type="PANTHER" id="PTHR38926:SF2">
    <property type="entry name" value="F-BOX_LRR-REPEAT PROTEIN 21-RELATED"/>
    <property type="match status" value="1"/>
</dbReference>
<dbReference type="EMBL" id="LFYR01001770">
    <property type="protein sequence ID" value="KMZ59548.1"/>
    <property type="molecule type" value="Genomic_DNA"/>
</dbReference>
<dbReference type="SUPFAM" id="SSF81383">
    <property type="entry name" value="F-box domain"/>
    <property type="match status" value="1"/>
</dbReference>
<protein>
    <recommendedName>
        <fullName evidence="1">F-box domain-containing protein</fullName>
    </recommendedName>
</protein>
<dbReference type="Gene3D" id="3.80.10.10">
    <property type="entry name" value="Ribonuclease Inhibitor"/>
    <property type="match status" value="1"/>
</dbReference>
<name>A0A0K9NSH1_ZOSMR</name>
<dbReference type="OMA" id="WRTIDIR"/>
<dbReference type="SUPFAM" id="SSF52047">
    <property type="entry name" value="RNI-like"/>
    <property type="match status" value="1"/>
</dbReference>